<dbReference type="Gene3D" id="2.40.160.60">
    <property type="entry name" value="Outer membrane protein transport protein (OMPP1/FadL/TodX)"/>
    <property type="match status" value="1"/>
</dbReference>
<name>A0A538SMQ8_UNCEI</name>
<evidence type="ECO:0000313" key="2">
    <source>
        <dbReference type="EMBL" id="TMQ52663.1"/>
    </source>
</evidence>
<dbReference type="Proteomes" id="UP000319829">
    <property type="component" value="Unassembled WGS sequence"/>
</dbReference>
<dbReference type="AlphaFoldDB" id="A0A538SMQ8"/>
<evidence type="ECO:0000313" key="3">
    <source>
        <dbReference type="Proteomes" id="UP000319829"/>
    </source>
</evidence>
<reference evidence="2 3" key="1">
    <citation type="journal article" date="2019" name="Nat. Microbiol.">
        <title>Mediterranean grassland soil C-N compound turnover is dependent on rainfall and depth, and is mediated by genomically divergent microorganisms.</title>
        <authorList>
            <person name="Diamond S."/>
            <person name="Andeer P.F."/>
            <person name="Li Z."/>
            <person name="Crits-Christoph A."/>
            <person name="Burstein D."/>
            <person name="Anantharaman K."/>
            <person name="Lane K.R."/>
            <person name="Thomas B.C."/>
            <person name="Pan C."/>
            <person name="Northen T.R."/>
            <person name="Banfield J.F."/>
        </authorList>
    </citation>
    <scope>NUCLEOTIDE SEQUENCE [LARGE SCALE GENOMIC DNA]</scope>
    <source>
        <strain evidence="2">WS_4</strain>
    </source>
</reference>
<accession>A0A538SMQ8</accession>
<sequence length="529" mass="59025">MRSPTPRRAAAGALVMMVVGWAGPAVAQAQISEAWTRASTVDVDARAISPRLEAMGGLEASVEEPQNGINPYAFSDNPAGLLADQDSSSIEESSHFDNFKDDYFGFPHSVVQRRSGLSAALRNTQGWVLGLEGIYGGVNASRHDLFPSPDNGRFIRDFDILYPTNFNPSLGDRHLQASVTVPGLGVTYGRKFFRKITLAGRFRYRHESESRIVPNPYEMNLTSSQLGLSGGALVNPRLGPLALTVAASGGWMGNHVRGLSDGPFNDDHYDWNRPEVSYNAQLGIRYKGWVRGIIDGRHRSHDGEEIAEVNWAAQYFLNPLPINNNNPSESTFKRKWSAFLSGLRRNEVASRWMIDVPKTPAHVGFRYRYYRELEWIHPDETVLATARPLDVRRLGNQADGGVSVDLPNERGVLGTEVQFARETRIDYTGALPEIASSEMTYHFGAEYRARTWLPVRGGVVLIRRDPDRGDGIPPLKGIRMTAGLGYFWHFLDTQVDASYTHEHVRFTPGDPSEELSRSDRASIVFRYLF</sequence>
<keyword evidence="1" id="KW-0732">Signal</keyword>
<organism evidence="2 3">
    <name type="scientific">Eiseniibacteriota bacterium</name>
    <dbReference type="NCBI Taxonomy" id="2212470"/>
    <lineage>
        <taxon>Bacteria</taxon>
        <taxon>Candidatus Eiseniibacteriota</taxon>
    </lineage>
</organism>
<feature type="signal peptide" evidence="1">
    <location>
        <begin position="1"/>
        <end position="27"/>
    </location>
</feature>
<protein>
    <submittedName>
        <fullName evidence="2">Uncharacterized protein</fullName>
    </submittedName>
</protein>
<evidence type="ECO:0000256" key="1">
    <source>
        <dbReference type="SAM" id="SignalP"/>
    </source>
</evidence>
<comment type="caution">
    <text evidence="2">The sequence shown here is derived from an EMBL/GenBank/DDBJ whole genome shotgun (WGS) entry which is preliminary data.</text>
</comment>
<gene>
    <name evidence="2" type="ORF">E6K74_11710</name>
</gene>
<dbReference type="EMBL" id="VBOU01000095">
    <property type="protein sequence ID" value="TMQ52663.1"/>
    <property type="molecule type" value="Genomic_DNA"/>
</dbReference>
<feature type="chain" id="PRO_5022015002" evidence="1">
    <location>
        <begin position="28"/>
        <end position="529"/>
    </location>
</feature>
<proteinExistence type="predicted"/>